<organism evidence="2 3">
    <name type="scientific">Marasmius crinis-equi</name>
    <dbReference type="NCBI Taxonomy" id="585013"/>
    <lineage>
        <taxon>Eukaryota</taxon>
        <taxon>Fungi</taxon>
        <taxon>Dikarya</taxon>
        <taxon>Basidiomycota</taxon>
        <taxon>Agaricomycotina</taxon>
        <taxon>Agaricomycetes</taxon>
        <taxon>Agaricomycetidae</taxon>
        <taxon>Agaricales</taxon>
        <taxon>Marasmiineae</taxon>
        <taxon>Marasmiaceae</taxon>
        <taxon>Marasmius</taxon>
    </lineage>
</organism>
<keyword evidence="3" id="KW-1185">Reference proteome</keyword>
<evidence type="ECO:0000313" key="3">
    <source>
        <dbReference type="Proteomes" id="UP001465976"/>
    </source>
</evidence>
<accession>A0ABR3EUT0</accession>
<gene>
    <name evidence="2" type="ORF">V5O48_015352</name>
</gene>
<comment type="caution">
    <text evidence="2">The sequence shown here is derived from an EMBL/GenBank/DDBJ whole genome shotgun (WGS) entry which is preliminary data.</text>
</comment>
<sequence length="427" mass="46419">MFEDIVLGAVYHGAVLRVVQYRDTGFSRSEVHSEVASLASEVLKGNDPHPAVILASVDQGIQHYRLDICIPLPSTASETKRSPSPYSNKENHLEFMLDGILDLYTDSPFVAPEELLDVPQDVFSGALSEAISDTLSEALSSESSESYDPFYYDSLFSPSHDALFYTSFYLGKELSEDVSANAPTNVSPANLSPTSSLSSTLPAPAPSPSPVSVNTTPDATLNATPNVSPESLSDLSDLSHDISDGNCDSESDCSFDSLSDSSWDLLKDYTFTYSRPSTSCVLLHATDTDRALVWAKSFDEACSKEGIDITSAVYSIQTQRPLYDQVLLVKRGLAVMEALGSRVVGSDPGVLSVQDLGVVEFSDGTCHPFGHFIHHNLRWNIATFNVKLDLYRKSQALTAMSWDPTLSTTANSGICVSVKTLRYRCIF</sequence>
<evidence type="ECO:0000313" key="2">
    <source>
        <dbReference type="EMBL" id="KAL0566653.1"/>
    </source>
</evidence>
<reference evidence="2 3" key="1">
    <citation type="submission" date="2024-02" db="EMBL/GenBank/DDBJ databases">
        <title>A draft genome for the cacao thread blight pathogen Marasmius crinis-equi.</title>
        <authorList>
            <person name="Cohen S.P."/>
            <person name="Baruah I.K."/>
            <person name="Amoako-Attah I."/>
            <person name="Bukari Y."/>
            <person name="Meinhardt L.W."/>
            <person name="Bailey B.A."/>
        </authorList>
    </citation>
    <scope>NUCLEOTIDE SEQUENCE [LARGE SCALE GENOMIC DNA]</scope>
    <source>
        <strain evidence="2 3">GH-76</strain>
    </source>
</reference>
<protein>
    <submittedName>
        <fullName evidence="2">Uncharacterized protein</fullName>
    </submittedName>
</protein>
<dbReference type="Proteomes" id="UP001465976">
    <property type="component" value="Unassembled WGS sequence"/>
</dbReference>
<proteinExistence type="predicted"/>
<evidence type="ECO:0000256" key="1">
    <source>
        <dbReference type="SAM" id="MobiDB-lite"/>
    </source>
</evidence>
<name>A0ABR3EUT0_9AGAR</name>
<dbReference type="EMBL" id="JBAHYK010001826">
    <property type="protein sequence ID" value="KAL0566653.1"/>
    <property type="molecule type" value="Genomic_DNA"/>
</dbReference>
<feature type="compositionally biased region" description="Low complexity" evidence="1">
    <location>
        <begin position="187"/>
        <end position="202"/>
    </location>
</feature>
<feature type="region of interest" description="Disordered" evidence="1">
    <location>
        <begin position="184"/>
        <end position="239"/>
    </location>
</feature>
<feature type="compositionally biased region" description="Polar residues" evidence="1">
    <location>
        <begin position="218"/>
        <end position="230"/>
    </location>
</feature>